<dbReference type="Pfam" id="PF26348">
    <property type="entry name" value="SRA_ScoMcrA"/>
    <property type="match status" value="1"/>
</dbReference>
<dbReference type="Pfam" id="PF01844">
    <property type="entry name" value="HNH"/>
    <property type="match status" value="1"/>
</dbReference>
<evidence type="ECO:0000313" key="2">
    <source>
        <dbReference type="EMBL" id="MCM2399822.1"/>
    </source>
</evidence>
<dbReference type="SMART" id="SM00507">
    <property type="entry name" value="HNHc"/>
    <property type="match status" value="1"/>
</dbReference>
<keyword evidence="2" id="KW-0378">Hydrolase</keyword>
<dbReference type="InterPro" id="IPR058712">
    <property type="entry name" value="SRA_ScoMcrA"/>
</dbReference>
<comment type="caution">
    <text evidence="2">The sequence shown here is derived from an EMBL/GenBank/DDBJ whole genome shotgun (WGS) entry which is preliminary data.</text>
</comment>
<dbReference type="InterPro" id="IPR002711">
    <property type="entry name" value="HNH"/>
</dbReference>
<name>A0ABT0V4B5_9HYPH</name>
<gene>
    <name evidence="2" type="ORF">NBH20_01525</name>
</gene>
<keyword evidence="3" id="KW-1185">Reference proteome</keyword>
<dbReference type="Gene3D" id="1.10.30.50">
    <property type="match status" value="1"/>
</dbReference>
<dbReference type="Proteomes" id="UP001155079">
    <property type="component" value="Unassembled WGS sequence"/>
</dbReference>
<sequence>MSWGFERGKIYNRKQDIHAKFGGQEQGGIISPRQHNIVIIITGPKGRAHGYADRERADGVFEYFGAGREGDMQMTDRNKAIFEHSKRSKSLLAFEEAGKNLRFKGEYVLEGFHYEQSPDEAGAMRRAIVFELRPIENIEEVVDTSDEAANNTDLSALRTTAIAAAQPTAPGTQTIVNAYQRSRAVKTYVLRRANGHCEADGVAAPFLRANGEPYLEPHHILRVSDGGPDDIHHVIALCPNCHRRAHHGADATTFNNSLIEKMKEIEPN</sequence>
<organism evidence="2 3">
    <name type="scientific">Ciceribacter sichuanensis</name>
    <dbReference type="NCBI Taxonomy" id="2949647"/>
    <lineage>
        <taxon>Bacteria</taxon>
        <taxon>Pseudomonadati</taxon>
        <taxon>Pseudomonadota</taxon>
        <taxon>Alphaproteobacteria</taxon>
        <taxon>Hyphomicrobiales</taxon>
        <taxon>Rhizobiaceae</taxon>
        <taxon>Ciceribacter</taxon>
    </lineage>
</organism>
<dbReference type="RefSeq" id="WP_250943736.1">
    <property type="nucleotide sequence ID" value="NZ_JAMQAY010000001.1"/>
</dbReference>
<evidence type="ECO:0000259" key="1">
    <source>
        <dbReference type="SMART" id="SM00507"/>
    </source>
</evidence>
<dbReference type="CDD" id="cd00085">
    <property type="entry name" value="HNHc"/>
    <property type="match status" value="1"/>
</dbReference>
<keyword evidence="2" id="KW-0255">Endonuclease</keyword>
<feature type="domain" description="HNH nuclease" evidence="1">
    <location>
        <begin position="184"/>
        <end position="243"/>
    </location>
</feature>
<dbReference type="InterPro" id="IPR003615">
    <property type="entry name" value="HNH_nuc"/>
</dbReference>
<evidence type="ECO:0000313" key="3">
    <source>
        <dbReference type="Proteomes" id="UP001155079"/>
    </source>
</evidence>
<dbReference type="EMBL" id="JAMQAY010000001">
    <property type="protein sequence ID" value="MCM2399822.1"/>
    <property type="molecule type" value="Genomic_DNA"/>
</dbReference>
<dbReference type="GO" id="GO:0004519">
    <property type="term" value="F:endonuclease activity"/>
    <property type="evidence" value="ECO:0007669"/>
    <property type="project" value="UniProtKB-KW"/>
</dbReference>
<reference evidence="2 3" key="1">
    <citation type="submission" date="2022-06" db="EMBL/GenBank/DDBJ databases">
        <authorList>
            <person name="Sun Q."/>
        </authorList>
    </citation>
    <scope>NUCLEOTIDE SEQUENCE [LARGE SCALE GENOMIC DNA]</scope>
    <source>
        <strain evidence="2 3">S153</strain>
    </source>
</reference>
<protein>
    <submittedName>
        <fullName evidence="2">HNH endonuclease</fullName>
    </submittedName>
</protein>
<proteinExistence type="predicted"/>
<keyword evidence="2" id="KW-0540">Nuclease</keyword>
<accession>A0ABT0V4B5</accession>